<feature type="binding site" evidence="6">
    <location>
        <begin position="239"/>
        <end position="242"/>
    </location>
    <ligand>
        <name>substrate</name>
    </ligand>
</feature>
<evidence type="ECO:0000313" key="8">
    <source>
        <dbReference type="EMBL" id="KAF2034032.1"/>
    </source>
</evidence>
<dbReference type="Pfam" id="PF01425">
    <property type="entry name" value="Amidase"/>
    <property type="match status" value="1"/>
</dbReference>
<sequence length="565" mass="61511">MSKSKEATAPKTPEKWQLVSWAKKDEQFARIPFEWRLCSLPAADVTNYINIPRTCGLLTEDELKIIENYDATALVDAIRSRNLKCVDVTRAFCKRAAIAHQLTNCLTEIFFEDALKHAEELDAHLDAKKAPLGPLHGVPVSLKDTFKVRGYDASIGLAALAFKPATENSILVDNLLGAGAVLYCKTNIPQTLMALDSHNNVFGRTINPLNTAVTAGGSSGGEGALIGMRGSILGVGTDVGGSIRIPAMCNGTFGVKPSWERIPYAGQEGGLSPGQTKVGIPASAGPLTHSIRDIELFFRAVSEQRPWTKDPDVIPSPWSSLTSLGGVGRKLRIGVVRRDGVIEPHPPIARLLDEVKSKLQTSGIEVVEMDITPLFSQCQSLANAMFGVEGGNNMFDLLESANEPLSPWLSTRLKRKAPLELAKVIELHGKREALRKQFLSIWKDKHGAIDAFICPVAPHPVPPIDRYNGVSYTSSFVLLDYPAGTIPVRMFGKEDVKGELPKTKPLGNWDKINRELWTKVDRSVYVGTPLCVQVVAPRLEEEKLVQAMSLIDDALKGNGCVSAKL</sequence>
<evidence type="ECO:0000313" key="9">
    <source>
        <dbReference type="Proteomes" id="UP000799777"/>
    </source>
</evidence>
<dbReference type="Proteomes" id="UP000799777">
    <property type="component" value="Unassembled WGS sequence"/>
</dbReference>
<dbReference type="PIRSF" id="PIRSF001221">
    <property type="entry name" value="Amidase_fungi"/>
    <property type="match status" value="1"/>
</dbReference>
<evidence type="ECO:0000256" key="6">
    <source>
        <dbReference type="PIRSR" id="PIRSR001221-2"/>
    </source>
</evidence>
<dbReference type="PROSITE" id="PS00571">
    <property type="entry name" value="AMIDASES"/>
    <property type="match status" value="1"/>
</dbReference>
<feature type="domain" description="Amidase" evidence="7">
    <location>
        <begin position="87"/>
        <end position="544"/>
    </location>
</feature>
<dbReference type="InterPro" id="IPR023631">
    <property type="entry name" value="Amidase_dom"/>
</dbReference>
<evidence type="ECO:0000256" key="2">
    <source>
        <dbReference type="ARBA" id="ARBA00009199"/>
    </source>
</evidence>
<comment type="catalytic activity">
    <reaction evidence="1">
        <text>a monocarboxylic acid amide + H2O = a monocarboxylate + NH4(+)</text>
        <dbReference type="Rhea" id="RHEA:12020"/>
        <dbReference type="ChEBI" id="CHEBI:15377"/>
        <dbReference type="ChEBI" id="CHEBI:28938"/>
        <dbReference type="ChEBI" id="CHEBI:35757"/>
        <dbReference type="ChEBI" id="CHEBI:83628"/>
        <dbReference type="EC" id="3.5.1.4"/>
    </reaction>
</comment>
<organism evidence="8 9">
    <name type="scientific">Setomelanomma holmii</name>
    <dbReference type="NCBI Taxonomy" id="210430"/>
    <lineage>
        <taxon>Eukaryota</taxon>
        <taxon>Fungi</taxon>
        <taxon>Dikarya</taxon>
        <taxon>Ascomycota</taxon>
        <taxon>Pezizomycotina</taxon>
        <taxon>Dothideomycetes</taxon>
        <taxon>Pleosporomycetidae</taxon>
        <taxon>Pleosporales</taxon>
        <taxon>Pleosporineae</taxon>
        <taxon>Phaeosphaeriaceae</taxon>
        <taxon>Setomelanomma</taxon>
    </lineage>
</organism>
<dbReference type="OrthoDB" id="6428749at2759"/>
<accession>A0A9P4HHB5</accession>
<dbReference type="PANTHER" id="PTHR46072:SF6">
    <property type="entry name" value="AMIDASE, PUTATIVE (AFU_ORTHOLOGUE AFUA_1G14530)-RELATED"/>
    <property type="match status" value="1"/>
</dbReference>
<dbReference type="PANTHER" id="PTHR46072">
    <property type="entry name" value="AMIDASE-RELATED-RELATED"/>
    <property type="match status" value="1"/>
</dbReference>
<keyword evidence="9" id="KW-1185">Reference proteome</keyword>
<dbReference type="EC" id="3.5.1.4" evidence="3"/>
<dbReference type="InterPro" id="IPR020556">
    <property type="entry name" value="Amidase_CS"/>
</dbReference>
<evidence type="ECO:0000259" key="7">
    <source>
        <dbReference type="Pfam" id="PF01425"/>
    </source>
</evidence>
<dbReference type="GO" id="GO:0004040">
    <property type="term" value="F:amidase activity"/>
    <property type="evidence" value="ECO:0007669"/>
    <property type="project" value="UniProtKB-EC"/>
</dbReference>
<proteinExistence type="inferred from homology"/>
<dbReference type="EMBL" id="ML978163">
    <property type="protein sequence ID" value="KAF2034032.1"/>
    <property type="molecule type" value="Genomic_DNA"/>
</dbReference>
<reference evidence="8" key="1">
    <citation type="journal article" date="2020" name="Stud. Mycol.">
        <title>101 Dothideomycetes genomes: a test case for predicting lifestyles and emergence of pathogens.</title>
        <authorList>
            <person name="Haridas S."/>
            <person name="Albert R."/>
            <person name="Binder M."/>
            <person name="Bloem J."/>
            <person name="Labutti K."/>
            <person name="Salamov A."/>
            <person name="Andreopoulos B."/>
            <person name="Baker S."/>
            <person name="Barry K."/>
            <person name="Bills G."/>
            <person name="Bluhm B."/>
            <person name="Cannon C."/>
            <person name="Castanera R."/>
            <person name="Culley D."/>
            <person name="Daum C."/>
            <person name="Ezra D."/>
            <person name="Gonzalez J."/>
            <person name="Henrissat B."/>
            <person name="Kuo A."/>
            <person name="Liang C."/>
            <person name="Lipzen A."/>
            <person name="Lutzoni F."/>
            <person name="Magnuson J."/>
            <person name="Mondo S."/>
            <person name="Nolan M."/>
            <person name="Ohm R."/>
            <person name="Pangilinan J."/>
            <person name="Park H.-J."/>
            <person name="Ramirez L."/>
            <person name="Alfaro M."/>
            <person name="Sun H."/>
            <person name="Tritt A."/>
            <person name="Yoshinaga Y."/>
            <person name="Zwiers L.-H."/>
            <person name="Turgeon B."/>
            <person name="Goodwin S."/>
            <person name="Spatafora J."/>
            <person name="Crous P."/>
            <person name="Grigoriev I."/>
        </authorList>
    </citation>
    <scope>NUCLEOTIDE SEQUENCE</scope>
    <source>
        <strain evidence="8">CBS 110217</strain>
    </source>
</reference>
<dbReference type="SUPFAM" id="SSF75304">
    <property type="entry name" value="Amidase signature (AS) enzymes"/>
    <property type="match status" value="1"/>
</dbReference>
<protein>
    <recommendedName>
        <fullName evidence="3">amidase</fullName>
        <ecNumber evidence="3">3.5.1.4</ecNumber>
    </recommendedName>
</protein>
<feature type="binding site" evidence="6">
    <location>
        <position position="192"/>
    </location>
    <ligand>
        <name>substrate</name>
    </ligand>
</feature>
<gene>
    <name evidence="8" type="ORF">EK21DRAFT_57241</name>
</gene>
<feature type="active site" description="Acyl-ester intermediate" evidence="5">
    <location>
        <position position="242"/>
    </location>
</feature>
<evidence type="ECO:0000256" key="4">
    <source>
        <dbReference type="ARBA" id="ARBA00022801"/>
    </source>
</evidence>
<comment type="caution">
    <text evidence="8">The sequence shown here is derived from an EMBL/GenBank/DDBJ whole genome shotgun (WGS) entry which is preliminary data.</text>
</comment>
<evidence type="ECO:0000256" key="5">
    <source>
        <dbReference type="PIRSR" id="PIRSR001221-1"/>
    </source>
</evidence>
<dbReference type="InterPro" id="IPR036928">
    <property type="entry name" value="AS_sf"/>
</dbReference>
<feature type="active site" description="Charge relay system" evidence="5">
    <location>
        <position position="143"/>
    </location>
</feature>
<evidence type="ECO:0000256" key="3">
    <source>
        <dbReference type="ARBA" id="ARBA00012922"/>
    </source>
</evidence>
<dbReference type="AlphaFoldDB" id="A0A9P4HHB5"/>
<feature type="active site" description="Charge relay system" evidence="5">
    <location>
        <position position="218"/>
    </location>
</feature>
<name>A0A9P4HHB5_9PLEO</name>
<dbReference type="Gene3D" id="3.90.1300.10">
    <property type="entry name" value="Amidase signature (AS) domain"/>
    <property type="match status" value="1"/>
</dbReference>
<feature type="binding site" evidence="6">
    <location>
        <position position="218"/>
    </location>
    <ligand>
        <name>substrate</name>
    </ligand>
</feature>
<keyword evidence="4" id="KW-0378">Hydrolase</keyword>
<comment type="similarity">
    <text evidence="2">Belongs to the amidase family.</text>
</comment>
<evidence type="ECO:0000256" key="1">
    <source>
        <dbReference type="ARBA" id="ARBA00001311"/>
    </source>
</evidence>